<sequence length="1067" mass="113315">MIEIVKIALRRPYTFIVMAILILIFGVSSAVKTPTDIFPNIGIPVIAVVWTYNGLSPDDMSGRIIGYYERSLTATVNDIEHIESQSVQGYGVVKIFFQPTVNINAAQSQVTAISQTVLKQMPAGITPPQVLVFNASSVPILQLALSSNTLSDTKLNDVAQNFVRPQLVTVPGAVFPTVYGGKVRQVQIDLNQQALHSYGLSAADVVNALSVQNLITPAGTQKVGKLEYAVDLNDSPKLIAPFNDMPIKTVNGTIVYMRDVANVHDGSPPQTNVVHVDGKNAVLMSVLKAGSASTLDIIQGVGDRLPEIEKSLPAGVTLTPISDQSMFVKDAVSGVIREGAIAAGLTGLLILLFLGSWRSTLIITVSIPLAILASITILSILGQTINVMTLGGLALAVGILVDDATVTIENINWHLEHGKAIETAILDGAKQIVVPATVSLLCICIAFVPMFGLGGVAGFLFRPMAEAVVFALMASYVLSRTLVPTLANHLLRNQTHAGHGLHADTHGAPTRNPLVRFQRGFERGFEAVRATYQGLLLLGLRRRGWMIGGFLLVSLASFALVPFLGQNFFPDVDGGQIKIHMRGQTGLRIEETTRLADRVNAAIQRIIPPADLGGMVDNIGLPVSGINNAYGNSGTIGVQDADILITLKEGHAPTDDYVDSLRRDLPRLFPGTTFAFLPADITTQVLNFGLPAPLDVQISGNDLETNRVYANKLLAKIARIPGVADARIQQAFQLPSLKVDVDRSLAGLVGLTEKDAATTMLDTLAGSSQTAPTYWLDRKSGISYPVSIQTPQRDIDTMGGLQTMPLGSGPASQLLGGIAHISRGREDAVVSHYNIRPAIDIYATPHGRDLGAINADVQRAIDSMMADLPRGAHVEIRGQVTTMTSAYHQLFVGLAFAIVLIYLLIVVNFQSWVDPFVIVMALPSALAGIVWMLFGTGTTLSVPALTGAIMCMGVATANSILVISFARERLAAGVDPLSAAMEAGHTRFRPVLMTALAMIIGMAPMAIEAGQNAPLGRAVIGGLVFATLATLFMVPALFSLAHARDPKRAAAGQGNHGDGSHPTPATA</sequence>
<dbReference type="Gene3D" id="1.20.1640.10">
    <property type="entry name" value="Multidrug efflux transporter AcrB transmembrane domain"/>
    <property type="match status" value="2"/>
</dbReference>
<feature type="transmembrane region" description="Helical" evidence="2">
    <location>
        <begin position="940"/>
        <end position="966"/>
    </location>
</feature>
<dbReference type="AlphaFoldDB" id="A0A7X0B3N9"/>
<evidence type="ECO:0000256" key="1">
    <source>
        <dbReference type="SAM" id="MobiDB-lite"/>
    </source>
</evidence>
<feature type="transmembrane region" description="Helical" evidence="2">
    <location>
        <begin position="12"/>
        <end position="31"/>
    </location>
</feature>
<reference evidence="3 4" key="1">
    <citation type="submission" date="2020-08" db="EMBL/GenBank/DDBJ databases">
        <title>Genomic Encyclopedia of Type Strains, Phase IV (KMG-IV): sequencing the most valuable type-strain genomes for metagenomic binning, comparative biology and taxonomic classification.</title>
        <authorList>
            <person name="Goeker M."/>
        </authorList>
    </citation>
    <scope>NUCLEOTIDE SEQUENCE [LARGE SCALE GENOMIC DNA]</scope>
    <source>
        <strain evidence="3 4">DSM 22198</strain>
    </source>
</reference>
<protein>
    <submittedName>
        <fullName evidence="3">Multidrug efflux pump subunit AcrB</fullName>
    </submittedName>
</protein>
<dbReference type="SUPFAM" id="SSF82866">
    <property type="entry name" value="Multidrug efflux transporter AcrB transmembrane domain"/>
    <property type="match status" value="2"/>
</dbReference>
<name>A0A7X0B3N9_9PROT</name>
<feature type="transmembrane region" description="Helical" evidence="2">
    <location>
        <begin position="467"/>
        <end position="487"/>
    </location>
</feature>
<comment type="caution">
    <text evidence="3">The sequence shown here is derived from an EMBL/GenBank/DDBJ whole genome shotgun (WGS) entry which is preliminary data.</text>
</comment>
<feature type="transmembrane region" description="Helical" evidence="2">
    <location>
        <begin position="37"/>
        <end position="55"/>
    </location>
</feature>
<dbReference type="Gene3D" id="3.30.70.1440">
    <property type="entry name" value="Multidrug efflux transporter AcrB pore domain"/>
    <property type="match status" value="1"/>
</dbReference>
<gene>
    <name evidence="3" type="ORF">FHS74_005682</name>
</gene>
<dbReference type="GO" id="GO:0042910">
    <property type="term" value="F:xenobiotic transmembrane transporter activity"/>
    <property type="evidence" value="ECO:0007669"/>
    <property type="project" value="TreeGrafter"/>
</dbReference>
<dbReference type="SUPFAM" id="SSF82693">
    <property type="entry name" value="Multidrug efflux transporter AcrB pore domain, PN1, PN2, PC1 and PC2 subdomains"/>
    <property type="match status" value="2"/>
</dbReference>
<evidence type="ECO:0000313" key="3">
    <source>
        <dbReference type="EMBL" id="MBB6255083.1"/>
    </source>
</evidence>
<dbReference type="PANTHER" id="PTHR32063:SF8">
    <property type="entry name" value="CATION EFFLUX PROTEIN"/>
    <property type="match status" value="1"/>
</dbReference>
<evidence type="ECO:0000256" key="2">
    <source>
        <dbReference type="SAM" id="Phobius"/>
    </source>
</evidence>
<evidence type="ECO:0000313" key="4">
    <source>
        <dbReference type="Proteomes" id="UP000539175"/>
    </source>
</evidence>
<feature type="transmembrane region" description="Helical" evidence="2">
    <location>
        <begin position="335"/>
        <end position="355"/>
    </location>
</feature>
<dbReference type="Proteomes" id="UP000539175">
    <property type="component" value="Unassembled WGS sequence"/>
</dbReference>
<keyword evidence="4" id="KW-1185">Reference proteome</keyword>
<dbReference type="Gene3D" id="3.30.2090.10">
    <property type="entry name" value="Multidrug efflux transporter AcrB TolC docking domain, DN and DC subdomains"/>
    <property type="match status" value="2"/>
</dbReference>
<feature type="region of interest" description="Disordered" evidence="1">
    <location>
        <begin position="1048"/>
        <end position="1067"/>
    </location>
</feature>
<keyword evidence="2" id="KW-0472">Membrane</keyword>
<dbReference type="EMBL" id="JACIIZ010000024">
    <property type="protein sequence ID" value="MBB6255083.1"/>
    <property type="molecule type" value="Genomic_DNA"/>
</dbReference>
<feature type="transmembrane region" description="Helical" evidence="2">
    <location>
        <begin position="1019"/>
        <end position="1038"/>
    </location>
</feature>
<feature type="transmembrane region" description="Helical" evidence="2">
    <location>
        <begin position="916"/>
        <end position="934"/>
    </location>
</feature>
<dbReference type="PRINTS" id="PR00702">
    <property type="entry name" value="ACRIFLAVINRP"/>
</dbReference>
<keyword evidence="2" id="KW-1133">Transmembrane helix</keyword>
<dbReference type="Gene3D" id="3.30.70.1320">
    <property type="entry name" value="Multidrug efflux transporter AcrB pore domain like"/>
    <property type="match status" value="1"/>
</dbReference>
<dbReference type="InterPro" id="IPR027463">
    <property type="entry name" value="AcrB_DN_DC_subdom"/>
</dbReference>
<feature type="transmembrane region" description="Helical" evidence="2">
    <location>
        <begin position="438"/>
        <end position="461"/>
    </location>
</feature>
<dbReference type="RefSeq" id="WP_184807602.1">
    <property type="nucleotide sequence ID" value="NZ_JACIIZ010000024.1"/>
</dbReference>
<keyword evidence="2" id="KW-0812">Transmembrane</keyword>
<dbReference type="Gene3D" id="3.30.70.1430">
    <property type="entry name" value="Multidrug efflux transporter AcrB pore domain"/>
    <property type="match status" value="2"/>
</dbReference>
<organism evidence="3 4">
    <name type="scientific">Nitrospirillum iridis</name>
    <dbReference type="NCBI Taxonomy" id="765888"/>
    <lineage>
        <taxon>Bacteria</taxon>
        <taxon>Pseudomonadati</taxon>
        <taxon>Pseudomonadota</taxon>
        <taxon>Alphaproteobacteria</taxon>
        <taxon>Rhodospirillales</taxon>
        <taxon>Azospirillaceae</taxon>
        <taxon>Nitrospirillum</taxon>
    </lineage>
</organism>
<dbReference type="SUPFAM" id="SSF82714">
    <property type="entry name" value="Multidrug efflux transporter AcrB TolC docking domain, DN and DC subdomains"/>
    <property type="match status" value="1"/>
</dbReference>
<feature type="transmembrane region" description="Helical" evidence="2">
    <location>
        <begin position="886"/>
        <end position="909"/>
    </location>
</feature>
<dbReference type="GO" id="GO:0005886">
    <property type="term" value="C:plasma membrane"/>
    <property type="evidence" value="ECO:0007669"/>
    <property type="project" value="TreeGrafter"/>
</dbReference>
<dbReference type="Pfam" id="PF00873">
    <property type="entry name" value="ACR_tran"/>
    <property type="match status" value="1"/>
</dbReference>
<feature type="transmembrane region" description="Helical" evidence="2">
    <location>
        <begin position="545"/>
        <end position="565"/>
    </location>
</feature>
<feature type="transmembrane region" description="Helical" evidence="2">
    <location>
        <begin position="987"/>
        <end position="1007"/>
    </location>
</feature>
<dbReference type="PANTHER" id="PTHR32063">
    <property type="match status" value="1"/>
</dbReference>
<feature type="transmembrane region" description="Helical" evidence="2">
    <location>
        <begin position="361"/>
        <end position="381"/>
    </location>
</feature>
<proteinExistence type="predicted"/>
<dbReference type="InterPro" id="IPR001036">
    <property type="entry name" value="Acrflvin-R"/>
</dbReference>
<accession>A0A7X0B3N9</accession>